<accession>A0A516KRD2</accession>
<dbReference type="KEGG" id="vg:64470530"/>
<dbReference type="Proteomes" id="UP000317273">
    <property type="component" value="Segment"/>
</dbReference>
<evidence type="ECO:0000313" key="2">
    <source>
        <dbReference type="Proteomes" id="UP000317273"/>
    </source>
</evidence>
<protein>
    <submittedName>
        <fullName evidence="1">Uncharacterized protein</fullName>
    </submittedName>
</protein>
<name>A0A516KRD2_9CAUD</name>
<reference evidence="1 2" key="1">
    <citation type="submission" date="2019-06" db="EMBL/GenBank/DDBJ databases">
        <authorList>
            <person name="Lopez J."/>
            <person name="Ball K.N."/>
            <person name="Bhuiyan S."/>
            <person name="Nayek S."/>
            <person name="Sivoravong A."/>
            <person name="Hughes L.E."/>
            <person name="Garlena R.A."/>
            <person name="Russell D.A."/>
            <person name="Pope W.H."/>
            <person name="Jacobs-Sera D."/>
            <person name="Hatfull G.F."/>
        </authorList>
    </citation>
    <scope>NUCLEOTIDE SEQUENCE [LARGE SCALE GENOMIC DNA]</scope>
</reference>
<gene>
    <name evidence="1" type="primary">49</name>
    <name evidence="1" type="ORF">SEA_CELIA_49</name>
</gene>
<sequence length="170" mass="19462">MQLHPTNRLLHALRKRGDQWPEVEADLLDAESMTPVRGFPSRRRIVGEEYQGYVEPDRSGEPNSWVVIGVRERERADVRVVNPVVGVEHRVSLPRARGGGVGRRWPTTYDELTQRLRDQGYAVEQTKSHLGLYEAGNRIATIATSASDWRSIRNICLILRRLGIDVRRRS</sequence>
<dbReference type="GeneID" id="64470530"/>
<evidence type="ECO:0000313" key="1">
    <source>
        <dbReference type="EMBL" id="QDP44252.1"/>
    </source>
</evidence>
<organism evidence="1 2">
    <name type="scientific">Streptomyces phage Celia</name>
    <dbReference type="NCBI Taxonomy" id="2590946"/>
    <lineage>
        <taxon>Viruses</taxon>
        <taxon>Duplodnaviria</taxon>
        <taxon>Heunggongvirae</taxon>
        <taxon>Uroviricota</taxon>
        <taxon>Caudoviricetes</taxon>
        <taxon>Arquatrovirinae</taxon>
        <taxon>Celiavirus</taxon>
        <taxon>Celiavirus celia</taxon>
    </lineage>
</organism>
<keyword evidence="2" id="KW-1185">Reference proteome</keyword>
<dbReference type="RefSeq" id="YP_010054613.1">
    <property type="nucleotide sequence ID" value="NC_054655.1"/>
</dbReference>
<proteinExistence type="predicted"/>
<dbReference type="EMBL" id="MN062705">
    <property type="protein sequence ID" value="QDP44252.1"/>
    <property type="molecule type" value="Genomic_DNA"/>
</dbReference>